<feature type="non-terminal residue" evidence="1">
    <location>
        <position position="1"/>
    </location>
</feature>
<sequence length="52" mass="5972">LETDHSPNLNKITSINPEGTTIFENNNIEWNIENKEILENPEILPDPLTNEN</sequence>
<organism evidence="1 2">
    <name type="scientific">Gigaspora margarita</name>
    <dbReference type="NCBI Taxonomy" id="4874"/>
    <lineage>
        <taxon>Eukaryota</taxon>
        <taxon>Fungi</taxon>
        <taxon>Fungi incertae sedis</taxon>
        <taxon>Mucoromycota</taxon>
        <taxon>Glomeromycotina</taxon>
        <taxon>Glomeromycetes</taxon>
        <taxon>Diversisporales</taxon>
        <taxon>Gigasporaceae</taxon>
        <taxon>Gigaspora</taxon>
    </lineage>
</organism>
<keyword evidence="2" id="KW-1185">Reference proteome</keyword>
<proteinExistence type="predicted"/>
<gene>
    <name evidence="1" type="ORF">GMARGA_LOCUS30569</name>
</gene>
<name>A0ABN7WG07_GIGMA</name>
<reference evidence="1 2" key="1">
    <citation type="submission" date="2021-06" db="EMBL/GenBank/DDBJ databases">
        <authorList>
            <person name="Kallberg Y."/>
            <person name="Tangrot J."/>
            <person name="Rosling A."/>
        </authorList>
    </citation>
    <scope>NUCLEOTIDE SEQUENCE [LARGE SCALE GENOMIC DNA]</scope>
    <source>
        <strain evidence="1 2">120-4 pot B 10/14</strain>
    </source>
</reference>
<protein>
    <submittedName>
        <fullName evidence="1">12050_t:CDS:1</fullName>
    </submittedName>
</protein>
<feature type="non-terminal residue" evidence="1">
    <location>
        <position position="52"/>
    </location>
</feature>
<dbReference type="Proteomes" id="UP000789901">
    <property type="component" value="Unassembled WGS sequence"/>
</dbReference>
<accession>A0ABN7WG07</accession>
<evidence type="ECO:0000313" key="2">
    <source>
        <dbReference type="Proteomes" id="UP000789901"/>
    </source>
</evidence>
<comment type="caution">
    <text evidence="1">The sequence shown here is derived from an EMBL/GenBank/DDBJ whole genome shotgun (WGS) entry which is preliminary data.</text>
</comment>
<dbReference type="EMBL" id="CAJVQB010043388">
    <property type="protein sequence ID" value="CAG8831132.1"/>
    <property type="molecule type" value="Genomic_DNA"/>
</dbReference>
<evidence type="ECO:0000313" key="1">
    <source>
        <dbReference type="EMBL" id="CAG8831132.1"/>
    </source>
</evidence>